<dbReference type="Proteomes" id="UP001228690">
    <property type="component" value="Chromosome"/>
</dbReference>
<dbReference type="PANTHER" id="PTHR45586:SF1">
    <property type="entry name" value="LIPOPOLYSACCHARIDE ASSEMBLY PROTEIN B"/>
    <property type="match status" value="1"/>
</dbReference>
<organism evidence="4 5">
    <name type="scientific">Candidatus Haliotispira prima</name>
    <dbReference type="NCBI Taxonomy" id="3034016"/>
    <lineage>
        <taxon>Bacteria</taxon>
        <taxon>Pseudomonadati</taxon>
        <taxon>Spirochaetota</taxon>
        <taxon>Spirochaetia</taxon>
        <taxon>Spirochaetales</taxon>
        <taxon>Spirochaetaceae</taxon>
        <taxon>Candidatus Haliotispira</taxon>
    </lineage>
</organism>
<reference evidence="4 5" key="1">
    <citation type="submission" date="2023-04" db="EMBL/GenBank/DDBJ databases">
        <title>Spirochaete genome identified in red abalone sample constitutes a novel genus.</title>
        <authorList>
            <person name="Sharma S.P."/>
            <person name="Purcell C.M."/>
            <person name="Hyde J.R."/>
            <person name="Severin A.J."/>
        </authorList>
    </citation>
    <scope>NUCLEOTIDE SEQUENCE [LARGE SCALE GENOMIC DNA]</scope>
    <source>
        <strain evidence="4 5">SP-2023</strain>
    </source>
</reference>
<protein>
    <submittedName>
        <fullName evidence="4">Tetratricopeptide repeat protein</fullName>
    </submittedName>
</protein>
<proteinExistence type="predicted"/>
<feature type="compositionally biased region" description="Basic and acidic residues" evidence="3">
    <location>
        <begin position="703"/>
        <end position="712"/>
    </location>
</feature>
<dbReference type="InterPro" id="IPR011990">
    <property type="entry name" value="TPR-like_helical_dom_sf"/>
</dbReference>
<evidence type="ECO:0000256" key="1">
    <source>
        <dbReference type="ARBA" id="ARBA00022737"/>
    </source>
</evidence>
<feature type="compositionally biased region" description="Low complexity" evidence="3">
    <location>
        <begin position="688"/>
        <end position="699"/>
    </location>
</feature>
<keyword evidence="1" id="KW-0677">Repeat</keyword>
<evidence type="ECO:0000256" key="3">
    <source>
        <dbReference type="SAM" id="MobiDB-lite"/>
    </source>
</evidence>
<keyword evidence="5" id="KW-1185">Reference proteome</keyword>
<dbReference type="Gene3D" id="1.25.40.10">
    <property type="entry name" value="Tetratricopeptide repeat domain"/>
    <property type="match status" value="2"/>
</dbReference>
<name>A0ABY8MH53_9SPIO</name>
<feature type="region of interest" description="Disordered" evidence="3">
    <location>
        <begin position="688"/>
        <end position="732"/>
    </location>
</feature>
<evidence type="ECO:0000313" key="4">
    <source>
        <dbReference type="EMBL" id="WGK69350.1"/>
    </source>
</evidence>
<dbReference type="RefSeq" id="WP_326927533.1">
    <property type="nucleotide sequence ID" value="NZ_CP123443.1"/>
</dbReference>
<dbReference type="Pfam" id="PF12895">
    <property type="entry name" value="ANAPC3"/>
    <property type="match status" value="1"/>
</dbReference>
<dbReference type="SMART" id="SM00028">
    <property type="entry name" value="TPR"/>
    <property type="match status" value="4"/>
</dbReference>
<evidence type="ECO:0000256" key="2">
    <source>
        <dbReference type="ARBA" id="ARBA00022803"/>
    </source>
</evidence>
<dbReference type="EMBL" id="CP123443">
    <property type="protein sequence ID" value="WGK69350.1"/>
    <property type="molecule type" value="Genomic_DNA"/>
</dbReference>
<dbReference type="Pfam" id="PF14559">
    <property type="entry name" value="TPR_19"/>
    <property type="match status" value="1"/>
</dbReference>
<gene>
    <name evidence="4" type="ORF">P0082_00395</name>
</gene>
<sequence length="732" mass="82867">MPKNQFLKSANALRDRLKMQLSPSVLFRTALLAVLSVSVLPVSPVSPFGLLWAQNSEIQNNLSANRVKAEEFETREQFYSAIEAWQRLLQKNPNSSRAYWGIARSYMRLGRYKEALGFVDQAILLANRNHEIGTLKSRILMGLERYDEAKALLLRLKEDHTSHHIDLALAELFVVLGDVASGLQYLDSIKEFANKDLSFLLTSLMVYEEAGKPDVADRYLRQALDSHYNEAVVHKVAAGYYLRQGSYSKVSEEISILTRLGIDTGELRLLGLEAAYLKGDYRLAINLANVLVALHPKNTKAWYLLGLAYSKTGEPKAALEALSTARRIEPEDELVKIVIAEILRTRYPYPSKWHSQEAARYIADAKVKRSSLLYDEAMQDHRFALQIDPLNKGNWMAFANAFRDRGNYAKYLDKLYAWKKFGVSAGESGAQLEAVKPEINRLIAIYEASQRQGIAANRDIRQYDYSNNYYPLQVFVIESPDFDYVRASRELGSYFVNVLQWYEQPFVVGDVRMVKDRLQAQQAVHTVDNSDYYLVLDFTGQGESFRAEVGLYLSSTGRQIESLSIERVSKSNIYSEFSHMARRLQAMFPKKGRIIKTNLNRVIMSRGGLDGVEKGQEWVVLPESALSLSLDKPFAEYNENQVIGILTIEETDEKISEGRVALRSFVNPVKEGSITLLLPASEGLNQGLNQGSNGLNGQGAATGDEKQQELQRQRKLPQEPNNELQRRLFELS</sequence>
<keyword evidence="2" id="KW-0802">TPR repeat</keyword>
<dbReference type="PANTHER" id="PTHR45586">
    <property type="entry name" value="TPR REPEAT-CONTAINING PROTEIN PA4667"/>
    <property type="match status" value="1"/>
</dbReference>
<dbReference type="InterPro" id="IPR019734">
    <property type="entry name" value="TPR_rpt"/>
</dbReference>
<dbReference type="SUPFAM" id="SSF48452">
    <property type="entry name" value="TPR-like"/>
    <property type="match status" value="1"/>
</dbReference>
<evidence type="ECO:0000313" key="5">
    <source>
        <dbReference type="Proteomes" id="UP001228690"/>
    </source>
</evidence>
<dbReference type="InterPro" id="IPR051012">
    <property type="entry name" value="CellSynth/LPSAsmb/PSIAsmb"/>
</dbReference>
<accession>A0ABY8MH53</accession>